<dbReference type="GO" id="GO:0005886">
    <property type="term" value="C:plasma membrane"/>
    <property type="evidence" value="ECO:0007669"/>
    <property type="project" value="UniProtKB-SubCell"/>
</dbReference>
<accession>A0A6J5E1D7</accession>
<evidence type="ECO:0000313" key="10">
    <source>
        <dbReference type="Proteomes" id="UP000494329"/>
    </source>
</evidence>
<feature type="transmembrane region" description="Helical" evidence="7">
    <location>
        <begin position="79"/>
        <end position="102"/>
    </location>
</feature>
<evidence type="ECO:0000313" key="9">
    <source>
        <dbReference type="EMBL" id="CAB3759066.1"/>
    </source>
</evidence>
<proteinExistence type="predicted"/>
<dbReference type="Gene3D" id="1.20.1720.10">
    <property type="entry name" value="Multidrug resistance protein D"/>
    <property type="match status" value="1"/>
</dbReference>
<feature type="transmembrane region" description="Helical" evidence="7">
    <location>
        <begin position="108"/>
        <end position="129"/>
    </location>
</feature>
<evidence type="ECO:0000256" key="7">
    <source>
        <dbReference type="SAM" id="Phobius"/>
    </source>
</evidence>
<keyword evidence="4 7" id="KW-0812">Transmembrane</keyword>
<feature type="transmembrane region" description="Helical" evidence="7">
    <location>
        <begin position="392"/>
        <end position="411"/>
    </location>
</feature>
<dbReference type="CDD" id="cd17321">
    <property type="entry name" value="MFS_MMR_MDR_like"/>
    <property type="match status" value="1"/>
</dbReference>
<dbReference type="SUPFAM" id="SSF103473">
    <property type="entry name" value="MFS general substrate transporter"/>
    <property type="match status" value="1"/>
</dbReference>
<name>A0A6J5E1D7_9BURK</name>
<evidence type="ECO:0000256" key="4">
    <source>
        <dbReference type="ARBA" id="ARBA00022692"/>
    </source>
</evidence>
<feature type="transmembrane region" description="Helical" evidence="7">
    <location>
        <begin position="12"/>
        <end position="38"/>
    </location>
</feature>
<keyword evidence="10" id="KW-1185">Reference proteome</keyword>
<keyword evidence="2" id="KW-0813">Transport</keyword>
<sequence>MSCAPDSLRKYLGLTGICIASFLGCIDLTVVNTILPAIGRDFSTPLQTTQWVTSIFMVALSAFMVPVGTLADNLGRKRLLIAGLVIFGVASLLAGIASQFWALVLYRFVQGVGCAILYTVSGAIISYTFDEHEQGKALGILFGANGVGLALGPIIGGIFAGALDWRDAFLINIPFILLSLTLCAWAIPEFKASEHKRLDVTGCLLLVLGLTTLVSYLSLDGTGFHQWLLPVSIVALGLFVRHELGTRDPIIEFHFFRETRFLSALLATFFLAFYYCIVLLTLPIFLSNQLHQSDMAVGLFLLPATVTFSITSSWIGSRSERVGPSRIITAGFALFAVASVLLATAATKLDARWFIVPLVLFGIGWGAILGPSTLVSLSALPRDKAAVAMGTSWTVHNIGGASGIAFAVYLMRHVDDFRNSYRTLMFALAAIILVAGVLYRVLSRKPAAGATHDAREKQSEVCID</sequence>
<feature type="transmembrane region" description="Helical" evidence="7">
    <location>
        <begin position="50"/>
        <end position="67"/>
    </location>
</feature>
<feature type="domain" description="Major facilitator superfamily (MFS) profile" evidence="8">
    <location>
        <begin position="13"/>
        <end position="447"/>
    </location>
</feature>
<evidence type="ECO:0000256" key="2">
    <source>
        <dbReference type="ARBA" id="ARBA00022448"/>
    </source>
</evidence>
<protein>
    <submittedName>
        <fullName evidence="9">Antiseptic resistance protein</fullName>
    </submittedName>
</protein>
<dbReference type="PROSITE" id="PS00216">
    <property type="entry name" value="SUGAR_TRANSPORT_1"/>
    <property type="match status" value="1"/>
</dbReference>
<dbReference type="RefSeq" id="WP_175111795.1">
    <property type="nucleotide sequence ID" value="NZ_CADIKF010000022.1"/>
</dbReference>
<feature type="transmembrane region" description="Helical" evidence="7">
    <location>
        <begin position="423"/>
        <end position="442"/>
    </location>
</feature>
<dbReference type="AlphaFoldDB" id="A0A6J5E1D7"/>
<keyword evidence="3" id="KW-1003">Cell membrane</keyword>
<keyword evidence="6 7" id="KW-0472">Membrane</keyword>
<feature type="transmembrane region" description="Helical" evidence="7">
    <location>
        <begin position="297"/>
        <end position="315"/>
    </location>
</feature>
<evidence type="ECO:0000256" key="6">
    <source>
        <dbReference type="ARBA" id="ARBA00023136"/>
    </source>
</evidence>
<feature type="transmembrane region" description="Helical" evidence="7">
    <location>
        <begin position="169"/>
        <end position="188"/>
    </location>
</feature>
<dbReference type="Proteomes" id="UP000494329">
    <property type="component" value="Unassembled WGS sequence"/>
</dbReference>
<keyword evidence="5 7" id="KW-1133">Transmembrane helix</keyword>
<dbReference type="Gene3D" id="1.20.1250.20">
    <property type="entry name" value="MFS general substrate transporter like domains"/>
    <property type="match status" value="1"/>
</dbReference>
<dbReference type="EMBL" id="CADIKF010000022">
    <property type="protein sequence ID" value="CAB3759066.1"/>
    <property type="molecule type" value="Genomic_DNA"/>
</dbReference>
<dbReference type="Pfam" id="PF07690">
    <property type="entry name" value="MFS_1"/>
    <property type="match status" value="1"/>
</dbReference>
<dbReference type="PANTHER" id="PTHR42718">
    <property type="entry name" value="MAJOR FACILITATOR SUPERFAMILY MULTIDRUG TRANSPORTER MFSC"/>
    <property type="match status" value="1"/>
</dbReference>
<dbReference type="PROSITE" id="PS50850">
    <property type="entry name" value="MFS"/>
    <property type="match status" value="1"/>
</dbReference>
<dbReference type="PRINTS" id="PR01036">
    <property type="entry name" value="TCRTETB"/>
</dbReference>
<feature type="transmembrane region" description="Helical" evidence="7">
    <location>
        <begin position="327"/>
        <end position="347"/>
    </location>
</feature>
<evidence type="ECO:0000259" key="8">
    <source>
        <dbReference type="PROSITE" id="PS50850"/>
    </source>
</evidence>
<gene>
    <name evidence="9" type="primary">qacA</name>
    <name evidence="9" type="ORF">LMG29739_03094</name>
</gene>
<dbReference type="InterPro" id="IPR036259">
    <property type="entry name" value="MFS_trans_sf"/>
</dbReference>
<evidence type="ECO:0000256" key="5">
    <source>
        <dbReference type="ARBA" id="ARBA00022989"/>
    </source>
</evidence>
<feature type="transmembrane region" description="Helical" evidence="7">
    <location>
        <begin position="353"/>
        <end position="380"/>
    </location>
</feature>
<evidence type="ECO:0000256" key="1">
    <source>
        <dbReference type="ARBA" id="ARBA00004651"/>
    </source>
</evidence>
<reference evidence="9 10" key="1">
    <citation type="submission" date="2020-04" db="EMBL/GenBank/DDBJ databases">
        <authorList>
            <person name="De Canck E."/>
        </authorList>
    </citation>
    <scope>NUCLEOTIDE SEQUENCE [LARGE SCALE GENOMIC DNA]</scope>
    <source>
        <strain evidence="9 10">LMG 29739</strain>
    </source>
</reference>
<feature type="transmembrane region" description="Helical" evidence="7">
    <location>
        <begin position="224"/>
        <end position="240"/>
    </location>
</feature>
<dbReference type="PANTHER" id="PTHR42718:SF46">
    <property type="entry name" value="BLR6921 PROTEIN"/>
    <property type="match status" value="1"/>
</dbReference>
<dbReference type="GO" id="GO:0022857">
    <property type="term" value="F:transmembrane transporter activity"/>
    <property type="evidence" value="ECO:0007669"/>
    <property type="project" value="InterPro"/>
</dbReference>
<feature type="transmembrane region" description="Helical" evidence="7">
    <location>
        <begin position="200"/>
        <end position="218"/>
    </location>
</feature>
<dbReference type="InterPro" id="IPR011701">
    <property type="entry name" value="MFS"/>
</dbReference>
<organism evidence="9 10">
    <name type="scientific">Paraburkholderia solisilvae</name>
    <dbReference type="NCBI Taxonomy" id="624376"/>
    <lineage>
        <taxon>Bacteria</taxon>
        <taxon>Pseudomonadati</taxon>
        <taxon>Pseudomonadota</taxon>
        <taxon>Betaproteobacteria</taxon>
        <taxon>Burkholderiales</taxon>
        <taxon>Burkholderiaceae</taxon>
        <taxon>Paraburkholderia</taxon>
    </lineage>
</organism>
<feature type="transmembrane region" description="Helical" evidence="7">
    <location>
        <begin position="141"/>
        <end position="163"/>
    </location>
</feature>
<comment type="subcellular location">
    <subcellularLocation>
        <location evidence="1">Cell membrane</location>
        <topology evidence="1">Multi-pass membrane protein</topology>
    </subcellularLocation>
</comment>
<dbReference type="InterPro" id="IPR020846">
    <property type="entry name" value="MFS_dom"/>
</dbReference>
<evidence type="ECO:0000256" key="3">
    <source>
        <dbReference type="ARBA" id="ARBA00022475"/>
    </source>
</evidence>
<dbReference type="InterPro" id="IPR005829">
    <property type="entry name" value="Sugar_transporter_CS"/>
</dbReference>
<feature type="transmembrane region" description="Helical" evidence="7">
    <location>
        <begin position="261"/>
        <end position="285"/>
    </location>
</feature>